<dbReference type="OrthoDB" id="786951at2759"/>
<dbReference type="InterPro" id="IPR025239">
    <property type="entry name" value="DUF4187"/>
</dbReference>
<dbReference type="GO" id="GO:0003676">
    <property type="term" value="F:nucleic acid binding"/>
    <property type="evidence" value="ECO:0007669"/>
    <property type="project" value="InterPro"/>
</dbReference>
<feature type="compositionally biased region" description="Basic and acidic residues" evidence="1">
    <location>
        <begin position="11"/>
        <end position="20"/>
    </location>
</feature>
<dbReference type="InterPro" id="IPR000467">
    <property type="entry name" value="G_patch_dom"/>
</dbReference>
<dbReference type="Proteomes" id="UP000271241">
    <property type="component" value="Unassembled WGS sequence"/>
</dbReference>
<dbReference type="SMART" id="SM01173">
    <property type="entry name" value="DUF4187"/>
    <property type="match status" value="1"/>
</dbReference>
<gene>
    <name evidence="3" type="ORF">THASP1DRAFT_29478</name>
</gene>
<dbReference type="InterPro" id="IPR039249">
    <property type="entry name" value="GPATCH11"/>
</dbReference>
<dbReference type="PANTHER" id="PTHR21032">
    <property type="entry name" value="G PATCH DOMAIN-CONTAINING PROTEIN 11"/>
    <property type="match status" value="1"/>
</dbReference>
<dbReference type="SMART" id="SM00443">
    <property type="entry name" value="G_patch"/>
    <property type="match status" value="1"/>
</dbReference>
<protein>
    <recommendedName>
        <fullName evidence="2">G-patch domain-containing protein</fullName>
    </recommendedName>
</protein>
<reference evidence="4" key="1">
    <citation type="journal article" date="2018" name="Nat. Microbiol.">
        <title>Leveraging single-cell genomics to expand the fungal tree of life.</title>
        <authorList>
            <person name="Ahrendt S.R."/>
            <person name="Quandt C.A."/>
            <person name="Ciobanu D."/>
            <person name="Clum A."/>
            <person name="Salamov A."/>
            <person name="Andreopoulos B."/>
            <person name="Cheng J.F."/>
            <person name="Woyke T."/>
            <person name="Pelin A."/>
            <person name="Henrissat B."/>
            <person name="Reynolds N.K."/>
            <person name="Benny G.L."/>
            <person name="Smith M.E."/>
            <person name="James T.Y."/>
            <person name="Grigoriev I.V."/>
        </authorList>
    </citation>
    <scope>NUCLEOTIDE SEQUENCE [LARGE SCALE GENOMIC DNA]</scope>
    <source>
        <strain evidence="4">RSA 1356</strain>
    </source>
</reference>
<dbReference type="AlphaFoldDB" id="A0A4P9XRK1"/>
<evidence type="ECO:0000256" key="1">
    <source>
        <dbReference type="SAM" id="MobiDB-lite"/>
    </source>
</evidence>
<dbReference type="Pfam" id="PF13821">
    <property type="entry name" value="DUF4187"/>
    <property type="match status" value="1"/>
</dbReference>
<dbReference type="Pfam" id="PF01585">
    <property type="entry name" value="G-patch"/>
    <property type="match status" value="1"/>
</dbReference>
<dbReference type="PANTHER" id="PTHR21032:SF0">
    <property type="entry name" value="G PATCH DOMAIN-CONTAINING PROTEIN 11"/>
    <property type="match status" value="1"/>
</dbReference>
<keyword evidence="4" id="KW-1185">Reference proteome</keyword>
<dbReference type="PROSITE" id="PS50174">
    <property type="entry name" value="G_PATCH"/>
    <property type="match status" value="1"/>
</dbReference>
<feature type="compositionally biased region" description="Basic residues" evidence="1">
    <location>
        <begin position="62"/>
        <end position="75"/>
    </location>
</feature>
<sequence>MQHALGQRAKRSAEALEHTELQANETGDMTQHLGVGNGANSDNDDDDYLSMDLAALEQQTSTKKRMTYSEKRRRTLKEQERRQTAPHKEIEQQQRDKGLSAALDAQNKGFRMLQKLGYVQGQALGRAGDGVREPINVTIRSTREGLGVAEERARAIETQVRAAAEKAQETEDGFAARMSDAFERRRMEADSKVSSGDNRIALQGISEHPLWLAPIDPLANADLLALEAAQTAKEADDEANIATETKDTDEAIDEDTERIRAEREIYELLEPHEQLERITQYLREQHHYCLWCGERYADASELELQCPGPTAEDH</sequence>
<accession>A0A4P9XRK1</accession>
<dbReference type="GO" id="GO:0000776">
    <property type="term" value="C:kinetochore"/>
    <property type="evidence" value="ECO:0007669"/>
    <property type="project" value="TreeGrafter"/>
</dbReference>
<feature type="region of interest" description="Disordered" evidence="1">
    <location>
        <begin position="1"/>
        <end position="98"/>
    </location>
</feature>
<name>A0A4P9XRK1_9FUNG</name>
<evidence type="ECO:0000259" key="2">
    <source>
        <dbReference type="PROSITE" id="PS50174"/>
    </source>
</evidence>
<evidence type="ECO:0000313" key="4">
    <source>
        <dbReference type="Proteomes" id="UP000271241"/>
    </source>
</evidence>
<organism evidence="3 4">
    <name type="scientific">Thamnocephalis sphaerospora</name>
    <dbReference type="NCBI Taxonomy" id="78915"/>
    <lineage>
        <taxon>Eukaryota</taxon>
        <taxon>Fungi</taxon>
        <taxon>Fungi incertae sedis</taxon>
        <taxon>Zoopagomycota</taxon>
        <taxon>Zoopagomycotina</taxon>
        <taxon>Zoopagomycetes</taxon>
        <taxon>Zoopagales</taxon>
        <taxon>Sigmoideomycetaceae</taxon>
        <taxon>Thamnocephalis</taxon>
    </lineage>
</organism>
<proteinExistence type="predicted"/>
<dbReference type="STRING" id="78915.A0A4P9XRK1"/>
<dbReference type="EMBL" id="KZ992575">
    <property type="protein sequence ID" value="RKP08716.1"/>
    <property type="molecule type" value="Genomic_DNA"/>
</dbReference>
<feature type="domain" description="G-patch" evidence="2">
    <location>
        <begin position="105"/>
        <end position="151"/>
    </location>
</feature>
<feature type="compositionally biased region" description="Basic and acidic residues" evidence="1">
    <location>
        <begin position="76"/>
        <end position="98"/>
    </location>
</feature>
<evidence type="ECO:0000313" key="3">
    <source>
        <dbReference type="EMBL" id="RKP08716.1"/>
    </source>
</evidence>